<feature type="domain" description="RND related beta-barrel" evidence="1">
    <location>
        <begin position="221"/>
        <end position="292"/>
    </location>
</feature>
<name>A0ABT2UX17_9FIRM</name>
<evidence type="ECO:0000313" key="2">
    <source>
        <dbReference type="EMBL" id="MCU6798372.1"/>
    </source>
</evidence>
<dbReference type="Proteomes" id="UP001652395">
    <property type="component" value="Unassembled WGS sequence"/>
</dbReference>
<dbReference type="Pfam" id="PF26011">
    <property type="entry name" value="Beta-barrel_RND_rel"/>
    <property type="match status" value="1"/>
</dbReference>
<organism evidence="2 3">
    <name type="scientific">Alitiscatomonas aceti</name>
    <dbReference type="NCBI Taxonomy" id="2981724"/>
    <lineage>
        <taxon>Bacteria</taxon>
        <taxon>Bacillati</taxon>
        <taxon>Bacillota</taxon>
        <taxon>Clostridia</taxon>
        <taxon>Lachnospirales</taxon>
        <taxon>Lachnospiraceae</taxon>
        <taxon>Alitiscatomonas</taxon>
    </lineage>
</organism>
<proteinExistence type="predicted"/>
<sequence>MIIFALIFAYMAFYVYTYVRREKIEFYEVPEGSIVNDQRHTGIAFRTETVKYTEQAGNVNFYLREGKKAAVGTRVYSVDETGKLSELLAEKTDGSVALSRDNLTSLKKQLSSFSQTFTENDFKTVYDTRYTLDSEVLEYVSVDALKNLDSVVEEMGVNFVQVRADQSGIVSYMVDSLEGVAPNQVTEEMFDRSGYTKNILKSGKLVGVGEPAYKLVTSSDWSLVFQMTEEDAALYNGKTSLTVKFAGKDLKTPGAFSMITGGDGKTYGKLDFSKYMEQFISDRFVDFEIITEEVTGLKIPKSAVTDVEFYLIPKEFLAGGGKGFLKETYTENGAGAVLVSCDIYNADDTYYYVDAGENSEFKPGDYLVKENSQDRYQIGAKAAVTGVYNINKGYTDFRKVEILTSSDEYDIVARGTDYGLSVYDHIVLDARAVRANGVVIYQ</sequence>
<comment type="caution">
    <text evidence="2">The sequence shown here is derived from an EMBL/GenBank/DDBJ whole genome shotgun (WGS) entry which is preliminary data.</text>
</comment>
<reference evidence="2 3" key="1">
    <citation type="journal article" date="2021" name="ISME Commun">
        <title>Automated analysis of genomic sequences facilitates high-throughput and comprehensive description of bacteria.</title>
        <authorList>
            <person name="Hitch T.C.A."/>
        </authorList>
    </citation>
    <scope>NUCLEOTIDE SEQUENCE [LARGE SCALE GENOMIC DNA]</scope>
    <source>
        <strain evidence="3">f_CCE</strain>
    </source>
</reference>
<accession>A0ABT2UX17</accession>
<dbReference type="EMBL" id="JAOQJF010000001">
    <property type="protein sequence ID" value="MCU6798372.1"/>
    <property type="molecule type" value="Genomic_DNA"/>
</dbReference>
<dbReference type="InterPro" id="IPR058729">
    <property type="entry name" value="Beta-barrel_RND-rel"/>
</dbReference>
<protein>
    <recommendedName>
        <fullName evidence="1">RND related beta-barrel domain-containing protein</fullName>
    </recommendedName>
</protein>
<keyword evidence="3" id="KW-1185">Reference proteome</keyword>
<evidence type="ECO:0000259" key="1">
    <source>
        <dbReference type="Pfam" id="PF26011"/>
    </source>
</evidence>
<evidence type="ECO:0000313" key="3">
    <source>
        <dbReference type="Proteomes" id="UP001652395"/>
    </source>
</evidence>
<gene>
    <name evidence="2" type="ORF">OCV69_00185</name>
</gene>